<dbReference type="Proteomes" id="UP000691718">
    <property type="component" value="Unassembled WGS sequence"/>
</dbReference>
<dbReference type="AlphaFoldDB" id="A0A8S3XPB0"/>
<evidence type="ECO:0000313" key="2">
    <source>
        <dbReference type="Proteomes" id="UP000691718"/>
    </source>
</evidence>
<dbReference type="OrthoDB" id="2194416at2759"/>
<reference evidence="1" key="1">
    <citation type="submission" date="2021-04" db="EMBL/GenBank/DDBJ databases">
        <authorList>
            <person name="Tunstrom K."/>
        </authorList>
    </citation>
    <scope>NUCLEOTIDE SEQUENCE</scope>
</reference>
<proteinExistence type="predicted"/>
<sequence length="143" mass="16738">MWRLFVQKYPDLAEKVTEQRVSDQKRVILATKKITHVRLEQLKAEVATEFKTDSDMTFNQEDLCPESPKNDTATHKLFFDSCILLVETAKLIEVEKGSDNQMTIFLQQEFERAIIEFTGTNLLKRPPIPRQNSNENWLWPHTS</sequence>
<accession>A0A8S3XPB0</accession>
<keyword evidence="2" id="KW-1185">Reference proteome</keyword>
<dbReference type="EMBL" id="CAJQZP010001278">
    <property type="protein sequence ID" value="CAG5035876.1"/>
    <property type="molecule type" value="Genomic_DNA"/>
</dbReference>
<name>A0A8S3XPB0_PARAO</name>
<gene>
    <name evidence="1" type="ORF">PAPOLLO_LOCUS20684</name>
</gene>
<evidence type="ECO:0000313" key="1">
    <source>
        <dbReference type="EMBL" id="CAG5035876.1"/>
    </source>
</evidence>
<organism evidence="1 2">
    <name type="scientific">Parnassius apollo</name>
    <name type="common">Apollo butterfly</name>
    <name type="synonym">Papilio apollo</name>
    <dbReference type="NCBI Taxonomy" id="110799"/>
    <lineage>
        <taxon>Eukaryota</taxon>
        <taxon>Metazoa</taxon>
        <taxon>Ecdysozoa</taxon>
        <taxon>Arthropoda</taxon>
        <taxon>Hexapoda</taxon>
        <taxon>Insecta</taxon>
        <taxon>Pterygota</taxon>
        <taxon>Neoptera</taxon>
        <taxon>Endopterygota</taxon>
        <taxon>Lepidoptera</taxon>
        <taxon>Glossata</taxon>
        <taxon>Ditrysia</taxon>
        <taxon>Papilionoidea</taxon>
        <taxon>Papilionidae</taxon>
        <taxon>Parnassiinae</taxon>
        <taxon>Parnassini</taxon>
        <taxon>Parnassius</taxon>
        <taxon>Parnassius</taxon>
    </lineage>
</organism>
<comment type="caution">
    <text evidence="1">The sequence shown here is derived from an EMBL/GenBank/DDBJ whole genome shotgun (WGS) entry which is preliminary data.</text>
</comment>
<protein>
    <submittedName>
        <fullName evidence="1">(apollo) hypothetical protein</fullName>
    </submittedName>
</protein>